<reference evidence="5 6" key="1">
    <citation type="submission" date="2020-11" db="EMBL/GenBank/DDBJ databases">
        <title>Fusibacter basophilias sp. nov.</title>
        <authorList>
            <person name="Qiu D."/>
        </authorList>
    </citation>
    <scope>NUCLEOTIDE SEQUENCE [LARGE SCALE GENOMIC DNA]</scope>
    <source>
        <strain evidence="5 6">Q10-2</strain>
    </source>
</reference>
<dbReference type="SMART" id="SM00345">
    <property type="entry name" value="HTH_GNTR"/>
    <property type="match status" value="1"/>
</dbReference>
<comment type="caution">
    <text evidence="5">The sequence shown here is derived from an EMBL/GenBank/DDBJ whole genome shotgun (WGS) entry which is preliminary data.</text>
</comment>
<proteinExistence type="predicted"/>
<evidence type="ECO:0000256" key="1">
    <source>
        <dbReference type="ARBA" id="ARBA00023015"/>
    </source>
</evidence>
<evidence type="ECO:0000313" key="6">
    <source>
        <dbReference type="Proteomes" id="UP000614200"/>
    </source>
</evidence>
<dbReference type="Proteomes" id="UP000614200">
    <property type="component" value="Unassembled WGS sequence"/>
</dbReference>
<keyword evidence="2" id="KW-0238">DNA-binding</keyword>
<dbReference type="InterPro" id="IPR036390">
    <property type="entry name" value="WH_DNA-bd_sf"/>
</dbReference>
<dbReference type="Pfam" id="PF00392">
    <property type="entry name" value="GntR"/>
    <property type="match status" value="1"/>
</dbReference>
<accession>A0ABR9ZSC7</accession>
<dbReference type="PRINTS" id="PR00035">
    <property type="entry name" value="HTHGNTR"/>
</dbReference>
<evidence type="ECO:0000259" key="4">
    <source>
        <dbReference type="PROSITE" id="PS50949"/>
    </source>
</evidence>
<dbReference type="Gene3D" id="1.10.10.10">
    <property type="entry name" value="Winged helix-like DNA-binding domain superfamily/Winged helix DNA-binding domain"/>
    <property type="match status" value="1"/>
</dbReference>
<feature type="domain" description="HTH gntR-type" evidence="4">
    <location>
        <begin position="8"/>
        <end position="76"/>
    </location>
</feature>
<evidence type="ECO:0000256" key="3">
    <source>
        <dbReference type="ARBA" id="ARBA00023163"/>
    </source>
</evidence>
<dbReference type="InterPro" id="IPR011711">
    <property type="entry name" value="GntR_C"/>
</dbReference>
<keyword evidence="1" id="KW-0805">Transcription regulation</keyword>
<dbReference type="PANTHER" id="PTHR43537:SF43">
    <property type="entry name" value="GNTR-FAMILY TRANSCRIPTIONAL REGULATOR"/>
    <property type="match status" value="1"/>
</dbReference>
<dbReference type="RefSeq" id="WP_194701605.1">
    <property type="nucleotide sequence ID" value="NZ_JADKNH010000005.1"/>
</dbReference>
<organism evidence="5 6">
    <name type="scientific">Fusibacter ferrireducens</name>
    <dbReference type="NCBI Taxonomy" id="2785058"/>
    <lineage>
        <taxon>Bacteria</taxon>
        <taxon>Bacillati</taxon>
        <taxon>Bacillota</taxon>
        <taxon>Clostridia</taxon>
        <taxon>Eubacteriales</taxon>
        <taxon>Eubacteriales Family XII. Incertae Sedis</taxon>
        <taxon>Fusibacter</taxon>
    </lineage>
</organism>
<protein>
    <submittedName>
        <fullName evidence="5">FadR family transcriptional regulator</fullName>
    </submittedName>
</protein>
<dbReference type="PANTHER" id="PTHR43537">
    <property type="entry name" value="TRANSCRIPTIONAL REGULATOR, GNTR FAMILY"/>
    <property type="match status" value="1"/>
</dbReference>
<gene>
    <name evidence="5" type="ORF">ISU02_09565</name>
</gene>
<dbReference type="PROSITE" id="PS50949">
    <property type="entry name" value="HTH_GNTR"/>
    <property type="match status" value="1"/>
</dbReference>
<evidence type="ECO:0000313" key="5">
    <source>
        <dbReference type="EMBL" id="MBF4693368.1"/>
    </source>
</evidence>
<dbReference type="InterPro" id="IPR036388">
    <property type="entry name" value="WH-like_DNA-bd_sf"/>
</dbReference>
<dbReference type="Pfam" id="PF07729">
    <property type="entry name" value="FCD"/>
    <property type="match status" value="1"/>
</dbReference>
<dbReference type="EMBL" id="JADKNH010000005">
    <property type="protein sequence ID" value="MBF4693368.1"/>
    <property type="molecule type" value="Genomic_DNA"/>
</dbReference>
<dbReference type="CDD" id="cd07377">
    <property type="entry name" value="WHTH_GntR"/>
    <property type="match status" value="1"/>
</dbReference>
<keyword evidence="3" id="KW-0804">Transcription</keyword>
<dbReference type="Gene3D" id="1.20.120.530">
    <property type="entry name" value="GntR ligand-binding domain-like"/>
    <property type="match status" value="1"/>
</dbReference>
<evidence type="ECO:0000256" key="2">
    <source>
        <dbReference type="ARBA" id="ARBA00023125"/>
    </source>
</evidence>
<dbReference type="SMART" id="SM00895">
    <property type="entry name" value="FCD"/>
    <property type="match status" value="1"/>
</dbReference>
<name>A0ABR9ZSC7_9FIRM</name>
<keyword evidence="6" id="KW-1185">Reference proteome</keyword>
<dbReference type="InterPro" id="IPR008920">
    <property type="entry name" value="TF_FadR/GntR_C"/>
</dbReference>
<dbReference type="SUPFAM" id="SSF48008">
    <property type="entry name" value="GntR ligand-binding domain-like"/>
    <property type="match status" value="1"/>
</dbReference>
<dbReference type="InterPro" id="IPR000524">
    <property type="entry name" value="Tscrpt_reg_HTH_GntR"/>
</dbReference>
<sequence length="231" mass="25892">MFQPVKTKKIYEMIIEQIQEMILSGALKTGDKLPSERILAEQFNASRASIREAIRSLEILGVVESRQGGGNFISDYKSANWIEPISLMFKLGGGNFDEILEMRTVIEVEAARLAAIRITEDQKQNLIHLEQRLKAATSEEELSSLDQQFHIIVAEASHNVLIETMMRAIQAILKNFIGEARQSINTWAQDSGVLLTQHLKIAESILQGKSEEAALNMKAHFVMVVKSRSKA</sequence>
<dbReference type="SUPFAM" id="SSF46785">
    <property type="entry name" value="Winged helix' DNA-binding domain"/>
    <property type="match status" value="1"/>
</dbReference>